<dbReference type="GO" id="GO:0016746">
    <property type="term" value="F:acyltransferase activity"/>
    <property type="evidence" value="ECO:0007669"/>
    <property type="project" value="UniProtKB-KW"/>
</dbReference>
<dbReference type="PANTHER" id="PTHR42886">
    <property type="entry name" value="RE40534P-RELATED"/>
    <property type="match status" value="1"/>
</dbReference>
<dbReference type="Proteomes" id="UP000009102">
    <property type="component" value="Chromosome"/>
</dbReference>
<sequence>MTTETDMLRVMPPEIASRLIFDSFRRPLRVAMQDTDHSVMERAERITLNVDGKSVAVYKWGRAGPLVVCIHGWSARASNFCAFVDPLMKAGYRVIAFDNPGHGESGGSTTTPVDVSRILLELQARFGSPDVVLTHSLGALYAFYALNHGVCASHLVTIAGVCDFSYLVTRYASSMDLPGETIDLLRQHIESMFERDSIWEEFSAHNNLSGFGGRATLIHDEYDDYVELSQSNKIHDALGDRGALHITRGLGHRRILADQAVIEQIMKEIGGADVYYP</sequence>
<keyword evidence="3" id="KW-1185">Reference proteome</keyword>
<accession>D0KZC6</accession>
<feature type="domain" description="AB hydrolase-1" evidence="1">
    <location>
        <begin position="67"/>
        <end position="180"/>
    </location>
</feature>
<name>D0KZC6_HALNC</name>
<dbReference type="InterPro" id="IPR000073">
    <property type="entry name" value="AB_hydrolase_1"/>
</dbReference>
<dbReference type="SUPFAM" id="SSF53474">
    <property type="entry name" value="alpha/beta-Hydrolases"/>
    <property type="match status" value="1"/>
</dbReference>
<evidence type="ECO:0000313" key="2">
    <source>
        <dbReference type="EMBL" id="ACX95799.1"/>
    </source>
</evidence>
<organism evidence="2 3">
    <name type="scientific">Halothiobacillus neapolitanus (strain ATCC 23641 / DSM 15147 / CIP 104769 / NCIMB 8539 / c2)</name>
    <name type="common">Thiobacillus neapolitanus</name>
    <dbReference type="NCBI Taxonomy" id="555778"/>
    <lineage>
        <taxon>Bacteria</taxon>
        <taxon>Pseudomonadati</taxon>
        <taxon>Pseudomonadota</taxon>
        <taxon>Gammaproteobacteria</taxon>
        <taxon>Chromatiales</taxon>
        <taxon>Halothiobacillaceae</taxon>
        <taxon>Halothiobacillus</taxon>
    </lineage>
</organism>
<dbReference type="RefSeq" id="WP_012823835.1">
    <property type="nucleotide sequence ID" value="NC_013422.1"/>
</dbReference>
<reference evidence="2 3" key="1">
    <citation type="submission" date="2009-10" db="EMBL/GenBank/DDBJ databases">
        <title>Complete sequence of Halothiobacillus neapolitanus c2.</title>
        <authorList>
            <consortium name="US DOE Joint Genome Institute"/>
            <person name="Lucas S."/>
            <person name="Copeland A."/>
            <person name="Lapidus A."/>
            <person name="Glavina del Rio T."/>
            <person name="Tice H."/>
            <person name="Bruce D."/>
            <person name="Goodwin L."/>
            <person name="Pitluck S."/>
            <person name="Davenport K."/>
            <person name="Brettin T."/>
            <person name="Detter J.C."/>
            <person name="Han C."/>
            <person name="Tapia R."/>
            <person name="Larimer F."/>
            <person name="Land M."/>
            <person name="Hauser L."/>
            <person name="Kyrpides N."/>
            <person name="Mikhailova N."/>
            <person name="Kerfeld C."/>
            <person name="Cannon G."/>
            <person name="Heinhort S."/>
        </authorList>
    </citation>
    <scope>NUCLEOTIDE SEQUENCE [LARGE SCALE GENOMIC DNA]</scope>
    <source>
        <strain evidence="3">ATCC 23641 / c2</strain>
    </source>
</reference>
<dbReference type="ESTHER" id="halnc-d0kzc6">
    <property type="family name" value="6_AlphaBeta_hydrolase"/>
</dbReference>
<dbReference type="Pfam" id="PF12697">
    <property type="entry name" value="Abhydrolase_6"/>
    <property type="match status" value="1"/>
</dbReference>
<proteinExistence type="predicted"/>
<dbReference type="PANTHER" id="PTHR42886:SF29">
    <property type="entry name" value="PUMMELIG, ISOFORM A"/>
    <property type="match status" value="1"/>
</dbReference>
<protein>
    <submittedName>
        <fullName evidence="2">Alpha/beta superfamily hydrolase/acyltransferase</fullName>
    </submittedName>
</protein>
<keyword evidence="2" id="KW-0012">Acyltransferase</keyword>
<dbReference type="KEGG" id="hna:Hneap_0961"/>
<keyword evidence="2" id="KW-0378">Hydrolase</keyword>
<dbReference type="OrthoDB" id="4269629at2"/>
<gene>
    <name evidence="2" type="ordered locus">Hneap_0961</name>
</gene>
<dbReference type="InterPro" id="IPR029058">
    <property type="entry name" value="AB_hydrolase_fold"/>
</dbReference>
<dbReference type="GO" id="GO:0016787">
    <property type="term" value="F:hydrolase activity"/>
    <property type="evidence" value="ECO:0007669"/>
    <property type="project" value="UniProtKB-KW"/>
</dbReference>
<dbReference type="HOGENOM" id="CLU_072027_0_0_6"/>
<evidence type="ECO:0000259" key="1">
    <source>
        <dbReference type="Pfam" id="PF12697"/>
    </source>
</evidence>
<dbReference type="AlphaFoldDB" id="D0KZC6"/>
<keyword evidence="2" id="KW-0808">Transferase</keyword>
<dbReference type="EMBL" id="CP001801">
    <property type="protein sequence ID" value="ACX95799.1"/>
    <property type="molecule type" value="Genomic_DNA"/>
</dbReference>
<dbReference type="eggNOG" id="COG1073">
    <property type="taxonomic scope" value="Bacteria"/>
</dbReference>
<dbReference type="STRING" id="555778.Hneap_0961"/>
<evidence type="ECO:0000313" key="3">
    <source>
        <dbReference type="Proteomes" id="UP000009102"/>
    </source>
</evidence>
<dbReference type="Gene3D" id="3.40.50.1820">
    <property type="entry name" value="alpha/beta hydrolase"/>
    <property type="match status" value="1"/>
</dbReference>